<dbReference type="Proteomes" id="UP001596050">
    <property type="component" value="Unassembled WGS sequence"/>
</dbReference>
<dbReference type="InterPro" id="IPR004358">
    <property type="entry name" value="Sig_transdc_His_kin-like_C"/>
</dbReference>
<evidence type="ECO:0000256" key="5">
    <source>
        <dbReference type="SAM" id="MobiDB-lite"/>
    </source>
</evidence>
<feature type="domain" description="Response regulatory" evidence="7">
    <location>
        <begin position="549"/>
        <end position="665"/>
    </location>
</feature>
<proteinExistence type="predicted"/>
<dbReference type="SMART" id="SM00387">
    <property type="entry name" value="HATPase_c"/>
    <property type="match status" value="1"/>
</dbReference>
<dbReference type="Gene3D" id="1.10.287.130">
    <property type="match status" value="1"/>
</dbReference>
<dbReference type="InterPro" id="IPR001789">
    <property type="entry name" value="Sig_transdc_resp-reg_receiver"/>
</dbReference>
<feature type="domain" description="PAC" evidence="8">
    <location>
        <begin position="90"/>
        <end position="146"/>
    </location>
</feature>
<reference evidence="10" key="1">
    <citation type="journal article" date="2019" name="Int. J. Syst. Evol. Microbiol.">
        <title>The Global Catalogue of Microorganisms (GCM) 10K type strain sequencing project: providing services to taxonomists for standard genome sequencing and annotation.</title>
        <authorList>
            <consortium name="The Broad Institute Genomics Platform"/>
            <consortium name="The Broad Institute Genome Sequencing Center for Infectious Disease"/>
            <person name="Wu L."/>
            <person name="Ma J."/>
        </authorList>
    </citation>
    <scope>NUCLEOTIDE SEQUENCE [LARGE SCALE GENOMIC DNA]</scope>
    <source>
        <strain evidence="10">KACC 12649</strain>
    </source>
</reference>
<feature type="modified residue" description="4-aspartylphosphate" evidence="4">
    <location>
        <position position="598"/>
    </location>
</feature>
<dbReference type="SUPFAM" id="SSF52172">
    <property type="entry name" value="CheY-like"/>
    <property type="match status" value="1"/>
</dbReference>
<sequence length="689" mass="74835">MLDPALYQTIFASAPIGACIFSPSDDPVILDVNEAFLRNVAYTREQLVGQRLFAALPEDPNDPNDTGVAALGRALARVIETGQPQSLPTQRYPIRTIGEGGAEVFVERFWNAVNTPIFDAQGKLLCIYHVTIEVTEQMRAEEALHLSRREALDAALQAEAGRARLKAVLEAAPVGITVVASNGEVLELNAAHDALWGREGLPKEAPVDFSEWRGWWADGSDRHGQPVAPDEWPLAQALRGTPQAHQLIEIETFDEQRQRRVVLLSAAPIRDRDGEVLAAVVVLLDMSERLKAEEALREADRRKDEFLAMLAHELRNPLAPIMVAAELLGHASVDVERVKRTGAVILRQVKHLTSLVDDLLDVSRVTRGLVVIDKQRVDMRTILAQAVEQVTPLLQARRHHLEVRPQAQPLVVCGDAKRLIQVLANLLNNAVKYTPPGGRIDVETRIEGSCAQVSVSDNGIGMSEELITRAFELFAQAERGSDRTQGGLGIGLAVVKRLVELHGGTIRVHSDGPGQGSRFTVSIPLADSSEALSPAPTRSPLATASAPLSVMVVDDNVDAAQMLSMMIEACGYRVRTEHGSQAALIAAATDPADVYLLDIGLPEINGLALAQCLRANPPTRDAVLIAVTGYGRLEDRAASNQAGFDFHFVKPIDSEDLAGLLRDIATRRQRASPERRHGASRAWPSNVAP</sequence>
<name>A0ABW0LAA4_9BURK</name>
<dbReference type="SMART" id="SM00388">
    <property type="entry name" value="HisKA"/>
    <property type="match status" value="1"/>
</dbReference>
<evidence type="ECO:0000256" key="3">
    <source>
        <dbReference type="ARBA" id="ARBA00022553"/>
    </source>
</evidence>
<evidence type="ECO:0000256" key="2">
    <source>
        <dbReference type="ARBA" id="ARBA00012438"/>
    </source>
</evidence>
<dbReference type="Gene3D" id="3.30.565.10">
    <property type="entry name" value="Histidine kinase-like ATPase, C-terminal domain"/>
    <property type="match status" value="1"/>
</dbReference>
<comment type="caution">
    <text evidence="9">The sequence shown here is derived from an EMBL/GenBank/DDBJ whole genome shotgun (WGS) entry which is preliminary data.</text>
</comment>
<dbReference type="SUPFAM" id="SSF55785">
    <property type="entry name" value="PYP-like sensor domain (PAS domain)"/>
    <property type="match status" value="2"/>
</dbReference>
<dbReference type="GO" id="GO:0005524">
    <property type="term" value="F:ATP binding"/>
    <property type="evidence" value="ECO:0007669"/>
    <property type="project" value="UniProtKB-KW"/>
</dbReference>
<keyword evidence="9" id="KW-0067">ATP-binding</keyword>
<dbReference type="EMBL" id="JBHSMU010000016">
    <property type="protein sequence ID" value="MFC5462585.1"/>
    <property type="molecule type" value="Genomic_DNA"/>
</dbReference>
<feature type="domain" description="Histidine kinase" evidence="6">
    <location>
        <begin position="309"/>
        <end position="527"/>
    </location>
</feature>
<dbReference type="Pfam" id="PF08448">
    <property type="entry name" value="PAS_4"/>
    <property type="match status" value="2"/>
</dbReference>
<protein>
    <recommendedName>
        <fullName evidence="2">histidine kinase</fullName>
        <ecNumber evidence="2">2.7.13.3</ecNumber>
    </recommendedName>
</protein>
<dbReference type="InterPro" id="IPR011006">
    <property type="entry name" value="CheY-like_superfamily"/>
</dbReference>
<dbReference type="PANTHER" id="PTHR43547">
    <property type="entry name" value="TWO-COMPONENT HISTIDINE KINASE"/>
    <property type="match status" value="1"/>
</dbReference>
<dbReference type="PROSITE" id="PS50109">
    <property type="entry name" value="HIS_KIN"/>
    <property type="match status" value="1"/>
</dbReference>
<dbReference type="InterPro" id="IPR003661">
    <property type="entry name" value="HisK_dim/P_dom"/>
</dbReference>
<dbReference type="Gene3D" id="3.30.450.20">
    <property type="entry name" value="PAS domain"/>
    <property type="match status" value="2"/>
</dbReference>
<dbReference type="PRINTS" id="PR00344">
    <property type="entry name" value="BCTRLSENSOR"/>
</dbReference>
<evidence type="ECO:0000259" key="6">
    <source>
        <dbReference type="PROSITE" id="PS50109"/>
    </source>
</evidence>
<dbReference type="EC" id="2.7.13.3" evidence="2"/>
<dbReference type="Gene3D" id="3.40.50.2300">
    <property type="match status" value="1"/>
</dbReference>
<dbReference type="CDD" id="cd00082">
    <property type="entry name" value="HisKA"/>
    <property type="match status" value="1"/>
</dbReference>
<dbReference type="SUPFAM" id="SSF55874">
    <property type="entry name" value="ATPase domain of HSP90 chaperone/DNA topoisomerase II/histidine kinase"/>
    <property type="match status" value="1"/>
</dbReference>
<dbReference type="PANTHER" id="PTHR43547:SF2">
    <property type="entry name" value="HYBRID SIGNAL TRANSDUCTION HISTIDINE KINASE C"/>
    <property type="match status" value="1"/>
</dbReference>
<dbReference type="RefSeq" id="WP_379786066.1">
    <property type="nucleotide sequence ID" value="NZ_JBHSMU010000016.1"/>
</dbReference>
<accession>A0ABW0LAA4</accession>
<dbReference type="Pfam" id="PF00512">
    <property type="entry name" value="HisKA"/>
    <property type="match status" value="1"/>
</dbReference>
<dbReference type="PROSITE" id="PS50113">
    <property type="entry name" value="PAC"/>
    <property type="match status" value="2"/>
</dbReference>
<organism evidence="9 10">
    <name type="scientific">Massilia niabensis</name>
    <dbReference type="NCBI Taxonomy" id="544910"/>
    <lineage>
        <taxon>Bacteria</taxon>
        <taxon>Pseudomonadati</taxon>
        <taxon>Pseudomonadota</taxon>
        <taxon>Betaproteobacteria</taxon>
        <taxon>Burkholderiales</taxon>
        <taxon>Oxalobacteraceae</taxon>
        <taxon>Telluria group</taxon>
        <taxon>Massilia</taxon>
    </lineage>
</organism>
<comment type="catalytic activity">
    <reaction evidence="1">
        <text>ATP + protein L-histidine = ADP + protein N-phospho-L-histidine.</text>
        <dbReference type="EC" id="2.7.13.3"/>
    </reaction>
</comment>
<evidence type="ECO:0000313" key="10">
    <source>
        <dbReference type="Proteomes" id="UP001596050"/>
    </source>
</evidence>
<dbReference type="InterPro" id="IPR000700">
    <property type="entry name" value="PAS-assoc_C"/>
</dbReference>
<dbReference type="CDD" id="cd16922">
    <property type="entry name" value="HATPase_EvgS-ArcB-TorS-like"/>
    <property type="match status" value="1"/>
</dbReference>
<keyword evidence="9" id="KW-0547">Nucleotide-binding</keyword>
<dbReference type="Pfam" id="PF02518">
    <property type="entry name" value="HATPase_c"/>
    <property type="match status" value="1"/>
</dbReference>
<dbReference type="InterPro" id="IPR000014">
    <property type="entry name" value="PAS"/>
</dbReference>
<evidence type="ECO:0000259" key="7">
    <source>
        <dbReference type="PROSITE" id="PS50110"/>
    </source>
</evidence>
<dbReference type="SMART" id="SM00448">
    <property type="entry name" value="REC"/>
    <property type="match status" value="1"/>
</dbReference>
<evidence type="ECO:0000256" key="1">
    <source>
        <dbReference type="ARBA" id="ARBA00000085"/>
    </source>
</evidence>
<dbReference type="Pfam" id="PF00072">
    <property type="entry name" value="Response_reg"/>
    <property type="match status" value="1"/>
</dbReference>
<dbReference type="InterPro" id="IPR035965">
    <property type="entry name" value="PAS-like_dom_sf"/>
</dbReference>
<feature type="region of interest" description="Disordered" evidence="5">
    <location>
        <begin position="668"/>
        <end position="689"/>
    </location>
</feature>
<dbReference type="InterPro" id="IPR003594">
    <property type="entry name" value="HATPase_dom"/>
</dbReference>
<evidence type="ECO:0000313" key="9">
    <source>
        <dbReference type="EMBL" id="MFC5462585.1"/>
    </source>
</evidence>
<dbReference type="InterPro" id="IPR036890">
    <property type="entry name" value="HATPase_C_sf"/>
</dbReference>
<keyword evidence="10" id="KW-1185">Reference proteome</keyword>
<dbReference type="InterPro" id="IPR005467">
    <property type="entry name" value="His_kinase_dom"/>
</dbReference>
<evidence type="ECO:0000256" key="4">
    <source>
        <dbReference type="PROSITE-ProRule" id="PRU00169"/>
    </source>
</evidence>
<dbReference type="SUPFAM" id="SSF47384">
    <property type="entry name" value="Homodimeric domain of signal transducing histidine kinase"/>
    <property type="match status" value="1"/>
</dbReference>
<dbReference type="InterPro" id="IPR013656">
    <property type="entry name" value="PAS_4"/>
</dbReference>
<keyword evidence="3 4" id="KW-0597">Phosphoprotein</keyword>
<evidence type="ECO:0000259" key="8">
    <source>
        <dbReference type="PROSITE" id="PS50113"/>
    </source>
</evidence>
<gene>
    <name evidence="9" type="ORF">ACFPN5_22495</name>
</gene>
<dbReference type="SMART" id="SM00091">
    <property type="entry name" value="PAS"/>
    <property type="match status" value="2"/>
</dbReference>
<dbReference type="InterPro" id="IPR036097">
    <property type="entry name" value="HisK_dim/P_sf"/>
</dbReference>
<feature type="domain" description="PAC" evidence="8">
    <location>
        <begin position="246"/>
        <end position="298"/>
    </location>
</feature>
<dbReference type="PROSITE" id="PS50110">
    <property type="entry name" value="RESPONSE_REGULATORY"/>
    <property type="match status" value="1"/>
</dbReference>